<reference evidence="1 2" key="1">
    <citation type="submission" date="2015-03" db="EMBL/GenBank/DDBJ databases">
        <title>Draft genome sequences of the Burkholderia contaminans strains LMG 23361 and FFH2055 and Burkholderia cenocepacia K56-2.</title>
        <authorList>
            <person name="Bloodworth R.A."/>
            <person name="Selin C."/>
            <person name="Lopez De Volder M.A."/>
            <person name="Degrossi J."/>
            <person name="Drevinek P."/>
            <person name="Galanternik L."/>
            <person name="Cardona S.T."/>
        </authorList>
    </citation>
    <scope>NUCLEOTIDE SEQUENCE [LARGE SCALE GENOMIC DNA]</scope>
    <source>
        <strain evidence="1 2">LMG 23361</strain>
    </source>
</reference>
<protein>
    <submittedName>
        <fullName evidence="1">Uncharacterized protein</fullName>
    </submittedName>
</protein>
<dbReference type="EMBL" id="LASD01000013">
    <property type="protein sequence ID" value="KKL33048.1"/>
    <property type="molecule type" value="Genomic_DNA"/>
</dbReference>
<comment type="caution">
    <text evidence="1">The sequence shown here is derived from an EMBL/GenBank/DDBJ whole genome shotgun (WGS) entry which is preliminary data.</text>
</comment>
<evidence type="ECO:0000313" key="1">
    <source>
        <dbReference type="EMBL" id="KKL33048.1"/>
    </source>
</evidence>
<sequence>MAFGWHFRVFVACAADVVAFIGTDDSPGLDRSSSKQIIAPAVVMAFLVERDLPASAVARAPHLRRGG</sequence>
<gene>
    <name evidence="1" type="ORF">WR31_36305</name>
</gene>
<evidence type="ECO:0000313" key="2">
    <source>
        <dbReference type="Proteomes" id="UP000034400"/>
    </source>
</evidence>
<accession>A0ABD4AMG4</accession>
<name>A0ABD4AMG4_9BURK</name>
<dbReference type="AlphaFoldDB" id="A0ABD4AMG4"/>
<dbReference type="Proteomes" id="UP000034400">
    <property type="component" value="Unassembled WGS sequence"/>
</dbReference>
<organism evidence="1 2">
    <name type="scientific">Burkholderia contaminans LMG 23361</name>
    <dbReference type="NCBI Taxonomy" id="1334628"/>
    <lineage>
        <taxon>Bacteria</taxon>
        <taxon>Pseudomonadati</taxon>
        <taxon>Pseudomonadota</taxon>
        <taxon>Betaproteobacteria</taxon>
        <taxon>Burkholderiales</taxon>
        <taxon>Burkholderiaceae</taxon>
        <taxon>Burkholderia</taxon>
        <taxon>Burkholderia cepacia complex</taxon>
    </lineage>
</organism>
<proteinExistence type="predicted"/>